<dbReference type="EnsemblMetazoa" id="SMAR007675-RA">
    <property type="protein sequence ID" value="SMAR007675-PA"/>
    <property type="gene ID" value="SMAR007675"/>
</dbReference>
<organism evidence="5 6">
    <name type="scientific">Strigamia maritima</name>
    <name type="common">European centipede</name>
    <name type="synonym">Geophilus maritimus</name>
    <dbReference type="NCBI Taxonomy" id="126957"/>
    <lineage>
        <taxon>Eukaryota</taxon>
        <taxon>Metazoa</taxon>
        <taxon>Ecdysozoa</taxon>
        <taxon>Arthropoda</taxon>
        <taxon>Myriapoda</taxon>
        <taxon>Chilopoda</taxon>
        <taxon>Pleurostigmophora</taxon>
        <taxon>Geophilomorpha</taxon>
        <taxon>Linotaeniidae</taxon>
        <taxon>Strigamia</taxon>
    </lineage>
</organism>
<feature type="signal peptide" evidence="3">
    <location>
        <begin position="1"/>
        <end position="18"/>
    </location>
</feature>
<reference evidence="6" key="1">
    <citation type="submission" date="2011-05" db="EMBL/GenBank/DDBJ databases">
        <authorList>
            <person name="Richards S.R."/>
            <person name="Qu J."/>
            <person name="Jiang H."/>
            <person name="Jhangiani S.N."/>
            <person name="Agravi P."/>
            <person name="Goodspeed R."/>
            <person name="Gross S."/>
            <person name="Mandapat C."/>
            <person name="Jackson L."/>
            <person name="Mathew T."/>
            <person name="Pu L."/>
            <person name="Thornton R."/>
            <person name="Saada N."/>
            <person name="Wilczek-Boney K.B."/>
            <person name="Lee S."/>
            <person name="Kovar C."/>
            <person name="Wu Y."/>
            <person name="Scherer S.E."/>
            <person name="Worley K.C."/>
            <person name="Muzny D.M."/>
            <person name="Gibbs R."/>
        </authorList>
    </citation>
    <scope>NUCLEOTIDE SEQUENCE</scope>
    <source>
        <strain evidence="6">Brora</strain>
    </source>
</reference>
<dbReference type="InterPro" id="IPR036465">
    <property type="entry name" value="vWFA_dom_sf"/>
</dbReference>
<feature type="compositionally biased region" description="Basic and acidic residues" evidence="1">
    <location>
        <begin position="1432"/>
        <end position="1442"/>
    </location>
</feature>
<feature type="region of interest" description="Disordered" evidence="1">
    <location>
        <begin position="1381"/>
        <end position="1400"/>
    </location>
</feature>
<dbReference type="SMART" id="SM00327">
    <property type="entry name" value="VWA"/>
    <property type="match status" value="1"/>
</dbReference>
<dbReference type="SUPFAM" id="SSF53300">
    <property type="entry name" value="vWA-like"/>
    <property type="match status" value="1"/>
</dbReference>
<dbReference type="Proteomes" id="UP000014500">
    <property type="component" value="Unassembled WGS sequence"/>
</dbReference>
<dbReference type="InterPro" id="IPR002035">
    <property type="entry name" value="VWF_A"/>
</dbReference>
<dbReference type="EMBL" id="JH431796">
    <property type="status" value="NOT_ANNOTATED_CDS"/>
    <property type="molecule type" value="Genomic_DNA"/>
</dbReference>
<evidence type="ECO:0000313" key="5">
    <source>
        <dbReference type="EnsemblMetazoa" id="SMAR007675-PA"/>
    </source>
</evidence>
<feature type="compositionally biased region" description="Low complexity" evidence="1">
    <location>
        <begin position="1385"/>
        <end position="1400"/>
    </location>
</feature>
<keyword evidence="2" id="KW-0472">Membrane</keyword>
<dbReference type="PROSITE" id="PS50234">
    <property type="entry name" value="VWFA"/>
    <property type="match status" value="1"/>
</dbReference>
<evidence type="ECO:0000259" key="4">
    <source>
        <dbReference type="PROSITE" id="PS50234"/>
    </source>
</evidence>
<feature type="domain" description="VWFA" evidence="4">
    <location>
        <begin position="224"/>
        <end position="426"/>
    </location>
</feature>
<dbReference type="GO" id="GO:0005245">
    <property type="term" value="F:voltage-gated calcium channel activity"/>
    <property type="evidence" value="ECO:0007669"/>
    <property type="project" value="TreeGrafter"/>
</dbReference>
<evidence type="ECO:0000256" key="3">
    <source>
        <dbReference type="SAM" id="SignalP"/>
    </source>
</evidence>
<dbReference type="Gene3D" id="3.30.450.20">
    <property type="entry name" value="PAS domain"/>
    <property type="match status" value="2"/>
</dbReference>
<proteinExistence type="predicted"/>
<feature type="transmembrane region" description="Helical" evidence="2">
    <location>
        <begin position="1075"/>
        <end position="1099"/>
    </location>
</feature>
<feature type="chain" id="PRO_5004579864" description="VWFA domain-containing protein" evidence="3">
    <location>
        <begin position="19"/>
        <end position="1442"/>
    </location>
</feature>
<feature type="region of interest" description="Disordered" evidence="1">
    <location>
        <begin position="1415"/>
        <end position="1442"/>
    </location>
</feature>
<keyword evidence="3" id="KW-0732">Signal</keyword>
<keyword evidence="6" id="KW-1185">Reference proteome</keyword>
<dbReference type="PANTHER" id="PTHR10166">
    <property type="entry name" value="VOLTAGE-DEPENDENT CALCIUM CHANNEL SUBUNIT ALPHA-2/DELTA-RELATED"/>
    <property type="match status" value="1"/>
</dbReference>
<accession>T1J293</accession>
<dbReference type="STRING" id="126957.T1J293"/>
<protein>
    <recommendedName>
        <fullName evidence="4">VWFA domain-containing protein</fullName>
    </recommendedName>
</protein>
<dbReference type="InterPro" id="IPR051173">
    <property type="entry name" value="Ca_channel_alpha-2/delta"/>
</dbReference>
<dbReference type="Pfam" id="PF13519">
    <property type="entry name" value="VWA_2"/>
    <property type="match status" value="1"/>
</dbReference>
<evidence type="ECO:0000256" key="1">
    <source>
        <dbReference type="SAM" id="MobiDB-lite"/>
    </source>
</evidence>
<sequence>MKWTSLFLSILLYNFSAADEIAPLVQYFKDLIQNLGYQNLTDELDKLTKDDNSINGSDIIQKLANAVKTKFNSTKQALHKLKNAIENNERFMRMNHDDPFNSQEFFGCCDMDSRNHNHHTEARPHLFYNLDLVVVLNYSGCHLYNSGTATTTLSDNAKAFYKEAFEVMKEYLDNKKPQISSNFFYATVDGAFYLYPARKLESCVTFDPRKRSWYAESSTLHAKDVVIAVDVSGSMEMINIQGQSLLDIVKIGATTVINTLNVNDRVGVVAFSSDVVIPADFECYKRELAVATPQNKQCINKFINSLRGKDLTNYVAGLERAFFYFNNSPPTDEHRDRILLFLSDGMPTVGGEWENISKIIDKNCVNHDITLLTYGIGKALQDEQNRKLLTTMAARCPGEKGNHDFLTEITSPNDMQNSIANYYLDLHMYKDRKEPIFTLPYLDAGGLGLILSMCLPVQKKGKFIGVACTDIQIADLLDDVINFHQGKMSYSFLINQYGQTYFHPLLPMPSSLNENAGPVDIDALERDPAIRDVIASMKNGESGKRELETQRTISHGSTQTEGIEVIWAKTIYVWAPVSGYNFSVCVVIAADEQAVSFPDQTVNKFIYHNFRKQEIFNQQYFQSGICKRNEKIVYTRHSGIKFAPAVYKNPIEYRKFNETSMNITEIIHFMKNMTHESVALEGNVRAAVAFTDSIESIWKTKHPESFIWKYIATFDGVFRLFPAAKLNKVFDPRKCQWFQRALNNKGITILTSPYLDNLGSGYIVSVGKAVCKKECQRYDIQNPVTAVVGGDLSIHFLHNQLSQLIPACQNKNRCILVDHSAYIVMHDDFVFPKSGMPLPIQYVHLSVKEPNITRTLLNDGILRIKACLDILSIKNKYYWQLRWTETRRYQDFVLYPVFGTNVYLIVKTKDEDLHKPYSCNEVKNFITEMAPSRSFQEGHISCTAAWEYGEICNCSCSSPANFDPCPNTFDYRQLSDLWPTCVPGTQHIDMSDIKDKAIAQYPKCEVECNVQANSSDCYKMEGCMWCLINKDGGKIEKPICAQNSYCYYGIIGHKGPYGEQPIQLSVETQANDSSLAITLSVTAVIIILAIVFAILFVMYRRKKIYLTKKKDDKSQLLGCTLRTSIIDMERDNPSMVWGNLVDKSSTTSSQAKEQIYLRKINHPHSSSSDSIAYLAQKVEALVHKLDSTQASPYPDFSFRPAYCSSRHSRGCNRPSSIPSEFSTLPRSTSFTSALSSRSSTLESINSGNYMPASVSSTLPRSTLHLAPFPEEQILDPISLLSNQVSIPTERTCNSCACRQPSERTWPPFNSSTVDVRNPHYLPRREPSERSYHGDNKSEWQELKRPSTCSVCRSSSLPSYGRRSNVNSTGLLRNVNAVIRRRKRTSQIQSNRSSSSSSQMAAAAINSLIQQSLQAVANEQDTTTNENTEENDPVTKDENCKTE</sequence>
<dbReference type="eggNOG" id="KOG2353">
    <property type="taxonomic scope" value="Eukaryota"/>
</dbReference>
<evidence type="ECO:0000313" key="6">
    <source>
        <dbReference type="Proteomes" id="UP000014500"/>
    </source>
</evidence>
<dbReference type="Gene3D" id="3.40.50.410">
    <property type="entry name" value="von Willebrand factor, type A domain"/>
    <property type="match status" value="1"/>
</dbReference>
<name>T1J293_STRMM</name>
<dbReference type="PANTHER" id="PTHR10166:SF66">
    <property type="entry name" value="VWFA AND CACHE DOMAIN-CONTAINING PROTEIN CG16868"/>
    <property type="match status" value="1"/>
</dbReference>
<evidence type="ECO:0000256" key="2">
    <source>
        <dbReference type="SAM" id="Phobius"/>
    </source>
</evidence>
<dbReference type="OMA" id="SHIVQIN"/>
<reference evidence="5" key="2">
    <citation type="submission" date="2015-02" db="UniProtKB">
        <authorList>
            <consortium name="EnsemblMetazoa"/>
        </authorList>
    </citation>
    <scope>IDENTIFICATION</scope>
</reference>
<dbReference type="GO" id="GO:0005891">
    <property type="term" value="C:voltage-gated calcium channel complex"/>
    <property type="evidence" value="ECO:0007669"/>
    <property type="project" value="TreeGrafter"/>
</dbReference>
<keyword evidence="2" id="KW-0812">Transmembrane</keyword>
<dbReference type="HOGENOM" id="CLU_251810_0_0_1"/>
<dbReference type="PhylomeDB" id="T1J293"/>
<keyword evidence="2" id="KW-1133">Transmembrane helix</keyword>